<dbReference type="InterPro" id="IPR019775">
    <property type="entry name" value="WD40_repeat_CS"/>
</dbReference>
<organism evidence="4 5">
    <name type="scientific">Rhizopogon vinicolor AM-OR11-026</name>
    <dbReference type="NCBI Taxonomy" id="1314800"/>
    <lineage>
        <taxon>Eukaryota</taxon>
        <taxon>Fungi</taxon>
        <taxon>Dikarya</taxon>
        <taxon>Basidiomycota</taxon>
        <taxon>Agaricomycotina</taxon>
        <taxon>Agaricomycetes</taxon>
        <taxon>Agaricomycetidae</taxon>
        <taxon>Boletales</taxon>
        <taxon>Suillineae</taxon>
        <taxon>Rhizopogonaceae</taxon>
        <taxon>Rhizopogon</taxon>
    </lineage>
</organism>
<gene>
    <name evidence="4" type="ORF">K503DRAFT_694602</name>
</gene>
<dbReference type="SMART" id="SM00320">
    <property type="entry name" value="WD40"/>
    <property type="match status" value="10"/>
</dbReference>
<dbReference type="InterPro" id="IPR015943">
    <property type="entry name" value="WD40/YVTN_repeat-like_dom_sf"/>
</dbReference>
<evidence type="ECO:0000256" key="2">
    <source>
        <dbReference type="ARBA" id="ARBA00022737"/>
    </source>
</evidence>
<reference evidence="4 5" key="1">
    <citation type="submission" date="2016-06" db="EMBL/GenBank/DDBJ databases">
        <title>Comparative genomics of the ectomycorrhizal sister species Rhizopogon vinicolor and Rhizopogon vesiculosus (Basidiomycota: Boletales) reveals a divergence of the mating type B locus.</title>
        <authorList>
            <consortium name="DOE Joint Genome Institute"/>
            <person name="Mujic A.B."/>
            <person name="Kuo A."/>
            <person name="Tritt A."/>
            <person name="Lipzen A."/>
            <person name="Chen C."/>
            <person name="Johnson J."/>
            <person name="Sharma A."/>
            <person name="Barry K."/>
            <person name="Grigoriev I.V."/>
            <person name="Spatafora J.W."/>
        </authorList>
    </citation>
    <scope>NUCLEOTIDE SEQUENCE [LARGE SCALE GENOMIC DNA]</scope>
    <source>
        <strain evidence="4 5">AM-OR11-026</strain>
    </source>
</reference>
<dbReference type="PANTHER" id="PTHR19848:SF8">
    <property type="entry name" value="F-BOX AND WD REPEAT DOMAIN CONTAINING 7"/>
    <property type="match status" value="1"/>
</dbReference>
<dbReference type="InParanoid" id="A0A1B7MVY3"/>
<dbReference type="PROSITE" id="PS00678">
    <property type="entry name" value="WD_REPEATS_1"/>
    <property type="match status" value="7"/>
</dbReference>
<feature type="repeat" description="WD" evidence="3">
    <location>
        <begin position="357"/>
        <end position="392"/>
    </location>
</feature>
<feature type="repeat" description="WD" evidence="3">
    <location>
        <begin position="228"/>
        <end position="262"/>
    </location>
</feature>
<feature type="repeat" description="WD" evidence="3">
    <location>
        <begin position="47"/>
        <end position="88"/>
    </location>
</feature>
<dbReference type="InterPro" id="IPR001680">
    <property type="entry name" value="WD40_rpt"/>
</dbReference>
<accession>A0A1B7MVY3</accession>
<dbReference type="OrthoDB" id="2616995at2759"/>
<dbReference type="PROSITE" id="PS50082">
    <property type="entry name" value="WD_REPEATS_2"/>
    <property type="match status" value="9"/>
</dbReference>
<name>A0A1B7MVY3_9AGAM</name>
<feature type="repeat" description="WD" evidence="3">
    <location>
        <begin position="141"/>
        <end position="182"/>
    </location>
</feature>
<dbReference type="Gene3D" id="2.130.10.10">
    <property type="entry name" value="YVTN repeat-like/Quinoprotein amine dehydrogenase"/>
    <property type="match status" value="4"/>
</dbReference>
<evidence type="ECO:0000256" key="3">
    <source>
        <dbReference type="PROSITE-ProRule" id="PRU00221"/>
    </source>
</evidence>
<dbReference type="InterPro" id="IPR020472">
    <property type="entry name" value="WD40_PAC1"/>
</dbReference>
<dbReference type="Proteomes" id="UP000092154">
    <property type="component" value="Unassembled WGS sequence"/>
</dbReference>
<sequence>MRGHTKQVGDVVHLPDGRRIITCSDDGSLRVWDLETGAQIGEEWRDDGDETEEVFTIVLSPKGDMLASGSADGTVRLWDVEKEKVIAKLPGHTDLVQSMRWSADGEHMVSGSEDGTVRVWNLDSGKRVLGPVKSPLQTMHPRDQSAGIRCVAHLPGRRRIITCSEDGSLRQWNLENGAQVGNDWRDEGDDDGVYTIALSPKGNTIAAGSGDGIVKLWDVEVGKVVAKSKGHAFTVWTICWSADGEGVVSGSTDGTAGLWDVEPSGKIVLDQLIKTGHEYVYAVIYSPDMTMVATGGYNENGVKIWDVRTGGLLSTIQHEETVFSLAWTSDQKKLISGTENGLIRIFDTTAWQELAILEGHQSTVYAISLFRNNRLLASASWDETARLWNLDTNLPVGLPLQHEDTVNGVAISADGKLLVTGCEDSITQAWDVHDILKDAGLEDLLSTPDVSRCMPLHSFADNVRSYLL</sequence>
<dbReference type="EMBL" id="KV448398">
    <property type="protein sequence ID" value="OAX36721.1"/>
    <property type="molecule type" value="Genomic_DNA"/>
</dbReference>
<keyword evidence="5" id="KW-1185">Reference proteome</keyword>
<proteinExistence type="predicted"/>
<dbReference type="PRINTS" id="PR00320">
    <property type="entry name" value="GPROTEINBRPT"/>
</dbReference>
<feature type="repeat" description="WD" evidence="3">
    <location>
        <begin position="89"/>
        <end position="130"/>
    </location>
</feature>
<evidence type="ECO:0000313" key="5">
    <source>
        <dbReference type="Proteomes" id="UP000092154"/>
    </source>
</evidence>
<dbReference type="PANTHER" id="PTHR19848">
    <property type="entry name" value="WD40 REPEAT PROTEIN"/>
    <property type="match status" value="1"/>
</dbReference>
<dbReference type="PROSITE" id="PS50294">
    <property type="entry name" value="WD_REPEATS_REGION"/>
    <property type="match status" value="7"/>
</dbReference>
<dbReference type="AlphaFoldDB" id="A0A1B7MVY3"/>
<feature type="repeat" description="WD" evidence="3">
    <location>
        <begin position="399"/>
        <end position="432"/>
    </location>
</feature>
<dbReference type="InterPro" id="IPR036322">
    <property type="entry name" value="WD40_repeat_dom_sf"/>
</dbReference>
<feature type="repeat" description="WD" evidence="3">
    <location>
        <begin position="315"/>
        <end position="356"/>
    </location>
</feature>
<evidence type="ECO:0000313" key="4">
    <source>
        <dbReference type="EMBL" id="OAX36721.1"/>
    </source>
</evidence>
<protein>
    <submittedName>
        <fullName evidence="4">WD40 repeat-like protein</fullName>
    </submittedName>
</protein>
<feature type="repeat" description="WD" evidence="3">
    <location>
        <begin position="186"/>
        <end position="227"/>
    </location>
</feature>
<feature type="repeat" description="WD" evidence="3">
    <location>
        <begin position="1"/>
        <end position="42"/>
    </location>
</feature>
<evidence type="ECO:0000256" key="1">
    <source>
        <dbReference type="ARBA" id="ARBA00022574"/>
    </source>
</evidence>
<dbReference type="STRING" id="1314800.A0A1B7MVY3"/>
<keyword evidence="2" id="KW-0677">Repeat</keyword>
<dbReference type="SUPFAM" id="SSF50978">
    <property type="entry name" value="WD40 repeat-like"/>
    <property type="match status" value="1"/>
</dbReference>
<keyword evidence="1 3" id="KW-0853">WD repeat</keyword>
<dbReference type="CDD" id="cd00200">
    <property type="entry name" value="WD40"/>
    <property type="match status" value="1"/>
</dbReference>
<dbReference type="Pfam" id="PF00400">
    <property type="entry name" value="WD40"/>
    <property type="match status" value="10"/>
</dbReference>